<keyword evidence="2" id="KW-1185">Reference proteome</keyword>
<organism evidence="1 2">
    <name type="scientific">Araneus ventricosus</name>
    <name type="common">Orbweaver spider</name>
    <name type="synonym">Epeira ventricosa</name>
    <dbReference type="NCBI Taxonomy" id="182803"/>
    <lineage>
        <taxon>Eukaryota</taxon>
        <taxon>Metazoa</taxon>
        <taxon>Ecdysozoa</taxon>
        <taxon>Arthropoda</taxon>
        <taxon>Chelicerata</taxon>
        <taxon>Arachnida</taxon>
        <taxon>Araneae</taxon>
        <taxon>Araneomorphae</taxon>
        <taxon>Entelegynae</taxon>
        <taxon>Araneoidea</taxon>
        <taxon>Araneidae</taxon>
        <taxon>Araneus</taxon>
    </lineage>
</organism>
<comment type="caution">
    <text evidence="1">The sequence shown here is derived from an EMBL/GenBank/DDBJ whole genome shotgun (WGS) entry which is preliminary data.</text>
</comment>
<protein>
    <submittedName>
        <fullName evidence="1">Uncharacterized protein</fullName>
    </submittedName>
</protein>
<dbReference type="OrthoDB" id="10055784at2759"/>
<dbReference type="Proteomes" id="UP000499080">
    <property type="component" value="Unassembled WGS sequence"/>
</dbReference>
<reference evidence="1 2" key="1">
    <citation type="journal article" date="2019" name="Sci. Rep.">
        <title>Orb-weaving spider Araneus ventricosus genome elucidates the spidroin gene catalogue.</title>
        <authorList>
            <person name="Kono N."/>
            <person name="Nakamura H."/>
            <person name="Ohtoshi R."/>
            <person name="Moran D.A.P."/>
            <person name="Shinohara A."/>
            <person name="Yoshida Y."/>
            <person name="Fujiwara M."/>
            <person name="Mori M."/>
            <person name="Tomita M."/>
            <person name="Arakawa K."/>
        </authorList>
    </citation>
    <scope>NUCLEOTIDE SEQUENCE [LARGE SCALE GENOMIC DNA]</scope>
</reference>
<gene>
    <name evidence="1" type="ORF">AVEN_85118_1</name>
</gene>
<proteinExistence type="predicted"/>
<evidence type="ECO:0000313" key="1">
    <source>
        <dbReference type="EMBL" id="GBN33393.1"/>
    </source>
</evidence>
<evidence type="ECO:0000313" key="2">
    <source>
        <dbReference type="Proteomes" id="UP000499080"/>
    </source>
</evidence>
<accession>A0A4Y2N367</accession>
<sequence>MCTRVECCEEEKLSDLLYNWFQLESLGINDSLSGRSETDEKMIQKFEENLRFENGRYVTGLFWKREPVDWKDNFHLAKRQFHRFQGELKTNSFVRNQCEEIILFQKANNIVEECNESETGYFMPYRSVVRKDKSTTQVR</sequence>
<dbReference type="AlphaFoldDB" id="A0A4Y2N367"/>
<name>A0A4Y2N367_ARAVE</name>
<dbReference type="EMBL" id="BGPR01008372">
    <property type="protein sequence ID" value="GBN33393.1"/>
    <property type="molecule type" value="Genomic_DNA"/>
</dbReference>